<proteinExistence type="predicted"/>
<dbReference type="AlphaFoldDB" id="A0A4Z2EPB0"/>
<feature type="region of interest" description="Disordered" evidence="1">
    <location>
        <begin position="1"/>
        <end position="41"/>
    </location>
</feature>
<comment type="caution">
    <text evidence="2">The sequence shown here is derived from an EMBL/GenBank/DDBJ whole genome shotgun (WGS) entry which is preliminary data.</text>
</comment>
<evidence type="ECO:0000313" key="2">
    <source>
        <dbReference type="EMBL" id="TNN30202.1"/>
    </source>
</evidence>
<reference evidence="2 3" key="1">
    <citation type="submission" date="2019-03" db="EMBL/GenBank/DDBJ databases">
        <title>First draft genome of Liparis tanakae, snailfish: a comprehensive survey of snailfish specific genes.</title>
        <authorList>
            <person name="Kim W."/>
            <person name="Song I."/>
            <person name="Jeong J.-H."/>
            <person name="Kim D."/>
            <person name="Kim S."/>
            <person name="Ryu S."/>
            <person name="Song J.Y."/>
            <person name="Lee S.K."/>
        </authorList>
    </citation>
    <scope>NUCLEOTIDE SEQUENCE [LARGE SCALE GENOMIC DNA]</scope>
    <source>
        <tissue evidence="2">Muscle</tissue>
    </source>
</reference>
<name>A0A4Z2EPB0_9TELE</name>
<dbReference type="EMBL" id="SRLO01004755">
    <property type="protein sequence ID" value="TNN30202.1"/>
    <property type="molecule type" value="Genomic_DNA"/>
</dbReference>
<organism evidence="2 3">
    <name type="scientific">Liparis tanakae</name>
    <name type="common">Tanaka's snailfish</name>
    <dbReference type="NCBI Taxonomy" id="230148"/>
    <lineage>
        <taxon>Eukaryota</taxon>
        <taxon>Metazoa</taxon>
        <taxon>Chordata</taxon>
        <taxon>Craniata</taxon>
        <taxon>Vertebrata</taxon>
        <taxon>Euteleostomi</taxon>
        <taxon>Actinopterygii</taxon>
        <taxon>Neopterygii</taxon>
        <taxon>Teleostei</taxon>
        <taxon>Neoteleostei</taxon>
        <taxon>Acanthomorphata</taxon>
        <taxon>Eupercaria</taxon>
        <taxon>Perciformes</taxon>
        <taxon>Cottioidei</taxon>
        <taxon>Cottales</taxon>
        <taxon>Liparidae</taxon>
        <taxon>Liparis</taxon>
    </lineage>
</organism>
<keyword evidence="3" id="KW-1185">Reference proteome</keyword>
<feature type="compositionally biased region" description="Polar residues" evidence="1">
    <location>
        <begin position="1"/>
        <end position="17"/>
    </location>
</feature>
<evidence type="ECO:0000256" key="1">
    <source>
        <dbReference type="SAM" id="MobiDB-lite"/>
    </source>
</evidence>
<accession>A0A4Z2EPB0</accession>
<gene>
    <name evidence="2" type="ORF">EYF80_059647</name>
</gene>
<protein>
    <submittedName>
        <fullName evidence="2">Uncharacterized protein</fullName>
    </submittedName>
</protein>
<sequence length="121" mass="13810">MKTEETSLSQLRWSGSTPGRHKGRGSSKERREDDGSQTLMKRKWSEKTLMKRKWSEKTLMKRKWSEKRAKKIAERLHFSNCPRPLAANILTGFNSECGLLHPGSSVSRMDATAVPHTVVDL</sequence>
<dbReference type="Proteomes" id="UP000314294">
    <property type="component" value="Unassembled WGS sequence"/>
</dbReference>
<evidence type="ECO:0000313" key="3">
    <source>
        <dbReference type="Proteomes" id="UP000314294"/>
    </source>
</evidence>